<feature type="transmembrane region" description="Helical" evidence="8">
    <location>
        <begin position="34"/>
        <end position="60"/>
    </location>
</feature>
<name>A0ABU4HN56_9ACTN</name>
<evidence type="ECO:0000256" key="3">
    <source>
        <dbReference type="ARBA" id="ARBA00022475"/>
    </source>
</evidence>
<dbReference type="Proteomes" id="UP001284601">
    <property type="component" value="Unassembled WGS sequence"/>
</dbReference>
<feature type="transmembrane region" description="Helical" evidence="8">
    <location>
        <begin position="66"/>
        <end position="89"/>
    </location>
</feature>
<feature type="transmembrane region" description="Helical" evidence="8">
    <location>
        <begin position="332"/>
        <end position="361"/>
    </location>
</feature>
<feature type="transmembrane region" description="Helical" evidence="8">
    <location>
        <begin position="368"/>
        <end position="392"/>
    </location>
</feature>
<dbReference type="Pfam" id="PF07690">
    <property type="entry name" value="MFS_1"/>
    <property type="match status" value="1"/>
</dbReference>
<feature type="compositionally biased region" description="Low complexity" evidence="7">
    <location>
        <begin position="7"/>
        <end position="25"/>
    </location>
</feature>
<evidence type="ECO:0000256" key="2">
    <source>
        <dbReference type="ARBA" id="ARBA00022448"/>
    </source>
</evidence>
<comment type="subcellular location">
    <subcellularLocation>
        <location evidence="1">Cell membrane</location>
        <topology evidence="1">Multi-pass membrane protein</topology>
    </subcellularLocation>
</comment>
<reference evidence="11" key="1">
    <citation type="submission" date="2023-07" db="EMBL/GenBank/DDBJ databases">
        <title>Conexibacter stalactiti sp. nov., isolated from stalactites in a lava cave and emended description of the genus Conexibacter.</title>
        <authorList>
            <person name="Lee S.D."/>
        </authorList>
    </citation>
    <scope>NUCLEOTIDE SEQUENCE [LARGE SCALE GENOMIC DNA]</scope>
    <source>
        <strain evidence="11">KCTC 39840</strain>
    </source>
</reference>
<evidence type="ECO:0000256" key="1">
    <source>
        <dbReference type="ARBA" id="ARBA00004651"/>
    </source>
</evidence>
<feature type="transmembrane region" description="Helical" evidence="8">
    <location>
        <begin position="242"/>
        <end position="267"/>
    </location>
</feature>
<feature type="transmembrane region" description="Helical" evidence="8">
    <location>
        <begin position="306"/>
        <end position="326"/>
    </location>
</feature>
<dbReference type="Gene3D" id="1.20.1250.20">
    <property type="entry name" value="MFS general substrate transporter like domains"/>
    <property type="match status" value="1"/>
</dbReference>
<feature type="domain" description="Major facilitator superfamily (MFS) profile" evidence="9">
    <location>
        <begin position="34"/>
        <end position="422"/>
    </location>
</feature>
<dbReference type="EMBL" id="JAWSTH010000021">
    <property type="protein sequence ID" value="MDW5594730.1"/>
    <property type="molecule type" value="Genomic_DNA"/>
</dbReference>
<evidence type="ECO:0000256" key="7">
    <source>
        <dbReference type="SAM" id="MobiDB-lite"/>
    </source>
</evidence>
<evidence type="ECO:0000256" key="8">
    <source>
        <dbReference type="SAM" id="Phobius"/>
    </source>
</evidence>
<evidence type="ECO:0000259" key="9">
    <source>
        <dbReference type="PROSITE" id="PS50850"/>
    </source>
</evidence>
<keyword evidence="11" id="KW-1185">Reference proteome</keyword>
<keyword evidence="6 8" id="KW-0472">Membrane</keyword>
<feature type="transmembrane region" description="Helical" evidence="8">
    <location>
        <begin position="398"/>
        <end position="419"/>
    </location>
</feature>
<feature type="transmembrane region" description="Helical" evidence="8">
    <location>
        <begin position="126"/>
        <end position="148"/>
    </location>
</feature>
<feature type="transmembrane region" description="Helical" evidence="8">
    <location>
        <begin position="194"/>
        <end position="214"/>
    </location>
</feature>
<dbReference type="InterPro" id="IPR050171">
    <property type="entry name" value="MFS_Transporters"/>
</dbReference>
<evidence type="ECO:0000256" key="5">
    <source>
        <dbReference type="ARBA" id="ARBA00022989"/>
    </source>
</evidence>
<proteinExistence type="predicted"/>
<reference evidence="10 11" key="2">
    <citation type="submission" date="2023-10" db="EMBL/GenBank/DDBJ databases">
        <authorList>
            <person name="Han X.F."/>
        </authorList>
    </citation>
    <scope>NUCLEOTIDE SEQUENCE [LARGE SCALE GENOMIC DNA]</scope>
    <source>
        <strain evidence="10 11">KCTC 39840</strain>
    </source>
</reference>
<dbReference type="PANTHER" id="PTHR23517:SF13">
    <property type="entry name" value="MAJOR FACILITATOR SUPERFAMILY MFS_1"/>
    <property type="match status" value="1"/>
</dbReference>
<accession>A0ABU4HN56</accession>
<feature type="transmembrane region" description="Helical" evidence="8">
    <location>
        <begin position="101"/>
        <end position="120"/>
    </location>
</feature>
<keyword evidence="3" id="KW-1003">Cell membrane</keyword>
<feature type="transmembrane region" description="Helical" evidence="8">
    <location>
        <begin position="169"/>
        <end position="188"/>
    </location>
</feature>
<dbReference type="InterPro" id="IPR011701">
    <property type="entry name" value="MFS"/>
</dbReference>
<feature type="transmembrane region" description="Helical" evidence="8">
    <location>
        <begin position="279"/>
        <end position="299"/>
    </location>
</feature>
<dbReference type="InterPro" id="IPR020846">
    <property type="entry name" value="MFS_dom"/>
</dbReference>
<evidence type="ECO:0000256" key="4">
    <source>
        <dbReference type="ARBA" id="ARBA00022692"/>
    </source>
</evidence>
<gene>
    <name evidence="10" type="ORF">R7226_10305</name>
</gene>
<evidence type="ECO:0000313" key="11">
    <source>
        <dbReference type="Proteomes" id="UP001284601"/>
    </source>
</evidence>
<evidence type="ECO:0000313" key="10">
    <source>
        <dbReference type="EMBL" id="MDW5594730.1"/>
    </source>
</evidence>
<dbReference type="PANTHER" id="PTHR23517">
    <property type="entry name" value="RESISTANCE PROTEIN MDTM, PUTATIVE-RELATED-RELATED"/>
    <property type="match status" value="1"/>
</dbReference>
<dbReference type="SUPFAM" id="SSF103473">
    <property type="entry name" value="MFS general substrate transporter"/>
    <property type="match status" value="1"/>
</dbReference>
<sequence length="422" mass="42508">MTPTLLAPAPARAARPAAPAAPAPDSARARRHGFGFWAVAYAFLVVMAFCAVPTPLYAIYQARDGFSSFVVTIVFAAYAAGVVVSLFTVGHLSDWHGRRRVLIPALLLSIVSAVVFLLWHGLAALLVARVLSGLAVGAVTATATAWIAELHSARRPGASPKRAQLVGTAANLGGIGLGPLVAGMLAQWVGDPLVIPYAVSIAALLIALVVVALSPDERALPSPRPRYRPQRVSVPAAARGRYFAAGAAAAIAFATFGLFTSLAPSFIAGTLGHTSHALAGAAAFVVFAGGVVAQAAIAARSARQAVAAGIATLLAGLVVVVAAVWLPQPSLALFLGGGVVAGAGAGMLFKGAIATVAALAAPERRAEALAGIFLAGYIGISLPVIGLGVLLQEVAPRVGLLSFAVLLALVIAAAAPKLLGRS</sequence>
<protein>
    <submittedName>
        <fullName evidence="10">MFS transporter</fullName>
    </submittedName>
</protein>
<organism evidence="10 11">
    <name type="scientific">Conexibacter stalactiti</name>
    <dbReference type="NCBI Taxonomy" id="1940611"/>
    <lineage>
        <taxon>Bacteria</taxon>
        <taxon>Bacillati</taxon>
        <taxon>Actinomycetota</taxon>
        <taxon>Thermoleophilia</taxon>
        <taxon>Solirubrobacterales</taxon>
        <taxon>Conexibacteraceae</taxon>
        <taxon>Conexibacter</taxon>
    </lineage>
</organism>
<dbReference type="RefSeq" id="WP_318597034.1">
    <property type="nucleotide sequence ID" value="NZ_JAWSTH010000021.1"/>
</dbReference>
<keyword evidence="2" id="KW-0813">Transport</keyword>
<dbReference type="PROSITE" id="PS50850">
    <property type="entry name" value="MFS"/>
    <property type="match status" value="1"/>
</dbReference>
<comment type="caution">
    <text evidence="10">The sequence shown here is derived from an EMBL/GenBank/DDBJ whole genome shotgun (WGS) entry which is preliminary data.</text>
</comment>
<keyword evidence="5 8" id="KW-1133">Transmembrane helix</keyword>
<feature type="region of interest" description="Disordered" evidence="7">
    <location>
        <begin position="1"/>
        <end position="25"/>
    </location>
</feature>
<dbReference type="InterPro" id="IPR036259">
    <property type="entry name" value="MFS_trans_sf"/>
</dbReference>
<keyword evidence="4 8" id="KW-0812">Transmembrane</keyword>
<evidence type="ECO:0000256" key="6">
    <source>
        <dbReference type="ARBA" id="ARBA00023136"/>
    </source>
</evidence>